<keyword evidence="2 6" id="KW-0699">rRNA-binding</keyword>
<protein>
    <recommendedName>
        <fullName evidence="6">Large ribosomal subunit protein bL21</fullName>
    </recommendedName>
</protein>
<dbReference type="GO" id="GO:0003735">
    <property type="term" value="F:structural constituent of ribosome"/>
    <property type="evidence" value="ECO:0007669"/>
    <property type="project" value="InterPro"/>
</dbReference>
<feature type="compositionally biased region" description="Basic residues" evidence="8">
    <location>
        <begin position="130"/>
        <end position="142"/>
    </location>
</feature>
<evidence type="ECO:0000256" key="4">
    <source>
        <dbReference type="ARBA" id="ARBA00022980"/>
    </source>
</evidence>
<keyword evidence="5 6" id="KW-0687">Ribonucleoprotein</keyword>
<evidence type="ECO:0000256" key="8">
    <source>
        <dbReference type="SAM" id="MobiDB-lite"/>
    </source>
</evidence>
<feature type="compositionally biased region" description="Basic and acidic residues" evidence="8">
    <location>
        <begin position="144"/>
        <end position="164"/>
    </location>
</feature>
<dbReference type="AlphaFoldDB" id="A0A7V5PRE5"/>
<keyword evidence="3 6" id="KW-0694">RNA-binding</keyword>
<organism evidence="9">
    <name type="scientific">Caldithrix abyssi</name>
    <dbReference type="NCBI Taxonomy" id="187145"/>
    <lineage>
        <taxon>Bacteria</taxon>
        <taxon>Pseudomonadati</taxon>
        <taxon>Calditrichota</taxon>
        <taxon>Calditrichia</taxon>
        <taxon>Calditrichales</taxon>
        <taxon>Calditrichaceae</taxon>
        <taxon>Caldithrix</taxon>
    </lineage>
</organism>
<accession>A0A7V5PRE5</accession>
<evidence type="ECO:0000256" key="7">
    <source>
        <dbReference type="RuleBase" id="RU000562"/>
    </source>
</evidence>
<keyword evidence="4 6" id="KW-0689">Ribosomal protein</keyword>
<evidence type="ECO:0000313" key="9">
    <source>
        <dbReference type="EMBL" id="HHJ53828.1"/>
    </source>
</evidence>
<reference evidence="9" key="1">
    <citation type="journal article" date="2020" name="mSystems">
        <title>Genome- and Community-Level Interaction Insights into Carbon Utilization and Element Cycling Functions of Hydrothermarchaeota in Hydrothermal Sediment.</title>
        <authorList>
            <person name="Zhou Z."/>
            <person name="Liu Y."/>
            <person name="Xu W."/>
            <person name="Pan J."/>
            <person name="Luo Z.H."/>
            <person name="Li M."/>
        </authorList>
    </citation>
    <scope>NUCLEOTIDE SEQUENCE [LARGE SCALE GENOMIC DNA]</scope>
    <source>
        <strain evidence="9">HyVt-527</strain>
    </source>
</reference>
<dbReference type="InterPro" id="IPR001787">
    <property type="entry name" value="Ribosomal_bL21"/>
</dbReference>
<feature type="compositionally biased region" description="Basic and acidic residues" evidence="8">
    <location>
        <begin position="109"/>
        <end position="129"/>
    </location>
</feature>
<evidence type="ECO:0000256" key="1">
    <source>
        <dbReference type="ARBA" id="ARBA00008563"/>
    </source>
</evidence>
<dbReference type="GO" id="GO:0005737">
    <property type="term" value="C:cytoplasm"/>
    <property type="evidence" value="ECO:0007669"/>
    <property type="project" value="UniProtKB-ARBA"/>
</dbReference>
<sequence>MYAIVEIAGKQFRVEKEQTVKVPHLNAESGSKLTFDRVLFYSDDAGKSQIGQPVIKDMQVTATVVEHGREKKIVVFKKKRRKGYRVKKGHRQEFSKIKIEDIKLVKAAKKAKEEPKAEPKAEAKKEVKKATAKKAPAKKAAAKPKSETKAKSAAKDKPAEGKEA</sequence>
<comment type="caution">
    <text evidence="9">The sequence shown here is derived from an EMBL/GenBank/DDBJ whole genome shotgun (WGS) entry which is preliminary data.</text>
</comment>
<evidence type="ECO:0000256" key="5">
    <source>
        <dbReference type="ARBA" id="ARBA00023274"/>
    </source>
</evidence>
<gene>
    <name evidence="6 9" type="primary">rplU</name>
    <name evidence="9" type="ORF">ENJ89_11580</name>
</gene>
<comment type="subunit">
    <text evidence="6">Part of the 50S ribosomal subunit. Contacts protein L20.</text>
</comment>
<feature type="region of interest" description="Disordered" evidence="8">
    <location>
        <begin position="109"/>
        <end position="164"/>
    </location>
</feature>
<dbReference type="EMBL" id="DROD01000731">
    <property type="protein sequence ID" value="HHJ53828.1"/>
    <property type="molecule type" value="Genomic_DNA"/>
</dbReference>
<dbReference type="InterPro" id="IPR018258">
    <property type="entry name" value="Ribosomal_bL21_CS"/>
</dbReference>
<dbReference type="GO" id="GO:0019843">
    <property type="term" value="F:rRNA binding"/>
    <property type="evidence" value="ECO:0007669"/>
    <property type="project" value="UniProtKB-UniRule"/>
</dbReference>
<dbReference type="Proteomes" id="UP000886124">
    <property type="component" value="Unassembled WGS sequence"/>
</dbReference>
<proteinExistence type="inferred from homology"/>
<dbReference type="SUPFAM" id="SSF141091">
    <property type="entry name" value="L21p-like"/>
    <property type="match status" value="1"/>
</dbReference>
<dbReference type="GO" id="GO:0006412">
    <property type="term" value="P:translation"/>
    <property type="evidence" value="ECO:0007669"/>
    <property type="project" value="UniProtKB-UniRule"/>
</dbReference>
<dbReference type="GO" id="GO:1990904">
    <property type="term" value="C:ribonucleoprotein complex"/>
    <property type="evidence" value="ECO:0007669"/>
    <property type="project" value="UniProtKB-KW"/>
</dbReference>
<dbReference type="InterPro" id="IPR028909">
    <property type="entry name" value="bL21-like"/>
</dbReference>
<dbReference type="PANTHER" id="PTHR21349">
    <property type="entry name" value="50S RIBOSOMAL PROTEIN L21"/>
    <property type="match status" value="1"/>
</dbReference>
<dbReference type="NCBIfam" id="TIGR00061">
    <property type="entry name" value="L21"/>
    <property type="match status" value="1"/>
</dbReference>
<evidence type="ECO:0000256" key="6">
    <source>
        <dbReference type="HAMAP-Rule" id="MF_01363"/>
    </source>
</evidence>
<dbReference type="PANTHER" id="PTHR21349:SF0">
    <property type="entry name" value="LARGE RIBOSOMAL SUBUNIT PROTEIN BL21M"/>
    <property type="match status" value="1"/>
</dbReference>
<dbReference type="PROSITE" id="PS01169">
    <property type="entry name" value="RIBOSOMAL_L21"/>
    <property type="match status" value="1"/>
</dbReference>
<evidence type="ECO:0000256" key="2">
    <source>
        <dbReference type="ARBA" id="ARBA00022730"/>
    </source>
</evidence>
<evidence type="ECO:0000256" key="3">
    <source>
        <dbReference type="ARBA" id="ARBA00022884"/>
    </source>
</evidence>
<dbReference type="GO" id="GO:0005840">
    <property type="term" value="C:ribosome"/>
    <property type="evidence" value="ECO:0007669"/>
    <property type="project" value="UniProtKB-KW"/>
</dbReference>
<comment type="similarity">
    <text evidence="1 6 7">Belongs to the bacterial ribosomal protein bL21 family.</text>
</comment>
<dbReference type="InterPro" id="IPR036164">
    <property type="entry name" value="bL21-like_sf"/>
</dbReference>
<comment type="function">
    <text evidence="6 7">This protein binds to 23S rRNA in the presence of protein L20.</text>
</comment>
<dbReference type="Pfam" id="PF00829">
    <property type="entry name" value="Ribosomal_L21p"/>
    <property type="match status" value="1"/>
</dbReference>
<dbReference type="HAMAP" id="MF_01363">
    <property type="entry name" value="Ribosomal_bL21"/>
    <property type="match status" value="1"/>
</dbReference>
<name>A0A7V5PRE5_CALAY</name>